<dbReference type="Proteomes" id="UP000234275">
    <property type="component" value="Unassembled WGS sequence"/>
</dbReference>
<evidence type="ECO:0000313" key="1">
    <source>
        <dbReference type="EMBL" id="PLB53265.1"/>
    </source>
</evidence>
<name>A0A2I2GK61_9EURO</name>
<dbReference type="RefSeq" id="XP_024708567.1">
    <property type="nucleotide sequence ID" value="XM_024854518.1"/>
</dbReference>
<accession>A0A2I2GK61</accession>
<dbReference type="VEuPathDB" id="FungiDB:P170DRAFT_507948"/>
<dbReference type="STRING" id="1392250.A0A2I2GK61"/>
<dbReference type="AlphaFoldDB" id="A0A2I2GK61"/>
<protein>
    <recommendedName>
        <fullName evidence="3">Protein kinase domain-containing protein</fullName>
    </recommendedName>
</protein>
<evidence type="ECO:0000313" key="2">
    <source>
        <dbReference type="Proteomes" id="UP000234275"/>
    </source>
</evidence>
<dbReference type="SUPFAM" id="SSF56112">
    <property type="entry name" value="Protein kinase-like (PK-like)"/>
    <property type="match status" value="1"/>
</dbReference>
<keyword evidence="2" id="KW-1185">Reference proteome</keyword>
<organism evidence="1 2">
    <name type="scientific">Aspergillus steynii IBT 23096</name>
    <dbReference type="NCBI Taxonomy" id="1392250"/>
    <lineage>
        <taxon>Eukaryota</taxon>
        <taxon>Fungi</taxon>
        <taxon>Dikarya</taxon>
        <taxon>Ascomycota</taxon>
        <taxon>Pezizomycotina</taxon>
        <taxon>Eurotiomycetes</taxon>
        <taxon>Eurotiomycetidae</taxon>
        <taxon>Eurotiales</taxon>
        <taxon>Aspergillaceae</taxon>
        <taxon>Aspergillus</taxon>
        <taxon>Aspergillus subgen. Circumdati</taxon>
    </lineage>
</organism>
<sequence>MPEIWLQLATQNGTPKVFEREKHISTPPAAFPLSLNGTDAIPHYPLSDAIVTRAIMDGYIYKVSISGAPFICKLAMQNDIASFERELGLFRKFSSLRRAENLLRVPDLAGTIGFEEGFPGMLLTDICAATCMDDINMGSVDVGERRKWAGQIRATVDILHQNYMVWGDVKADNVLIDAQRNCWLVDFGGGCTEGWVSEELRETKEGGLQGLDNIDRFWDILQKE</sequence>
<proteinExistence type="predicted"/>
<reference evidence="1 2" key="1">
    <citation type="submission" date="2016-12" db="EMBL/GenBank/DDBJ databases">
        <title>The genomes of Aspergillus section Nigri reveals drivers in fungal speciation.</title>
        <authorList>
            <consortium name="DOE Joint Genome Institute"/>
            <person name="Vesth T.C."/>
            <person name="Nybo J."/>
            <person name="Theobald S."/>
            <person name="Brandl J."/>
            <person name="Frisvad J.C."/>
            <person name="Nielsen K.F."/>
            <person name="Lyhne E.K."/>
            <person name="Kogle M.E."/>
            <person name="Kuo A."/>
            <person name="Riley R."/>
            <person name="Clum A."/>
            <person name="Nolan M."/>
            <person name="Lipzen A."/>
            <person name="Salamov A."/>
            <person name="Henrissat B."/>
            <person name="Wiebenga A."/>
            <person name="De Vries R.P."/>
            <person name="Grigoriev I.V."/>
            <person name="Mortensen U.H."/>
            <person name="Andersen M.R."/>
            <person name="Baker S.E."/>
        </authorList>
    </citation>
    <scope>NUCLEOTIDE SEQUENCE [LARGE SCALE GENOMIC DNA]</scope>
    <source>
        <strain evidence="1 2">IBT 23096</strain>
    </source>
</reference>
<gene>
    <name evidence="1" type="ORF">P170DRAFT_507948</name>
</gene>
<dbReference type="InterPro" id="IPR011009">
    <property type="entry name" value="Kinase-like_dom_sf"/>
</dbReference>
<dbReference type="Gene3D" id="1.10.510.10">
    <property type="entry name" value="Transferase(Phosphotransferase) domain 1"/>
    <property type="match status" value="1"/>
</dbReference>
<dbReference type="OrthoDB" id="4062651at2759"/>
<dbReference type="GeneID" id="36562224"/>
<evidence type="ECO:0008006" key="3">
    <source>
        <dbReference type="Google" id="ProtNLM"/>
    </source>
</evidence>
<dbReference type="EMBL" id="MSFO01000002">
    <property type="protein sequence ID" value="PLB53265.1"/>
    <property type="molecule type" value="Genomic_DNA"/>
</dbReference>
<comment type="caution">
    <text evidence="1">The sequence shown here is derived from an EMBL/GenBank/DDBJ whole genome shotgun (WGS) entry which is preliminary data.</text>
</comment>